<evidence type="ECO:0000256" key="2">
    <source>
        <dbReference type="ARBA" id="ARBA00045876"/>
    </source>
</evidence>
<dbReference type="InterPro" id="IPR011989">
    <property type="entry name" value="ARM-like"/>
</dbReference>
<evidence type="ECO:0000256" key="1">
    <source>
        <dbReference type="ARBA" id="ARBA00022737"/>
    </source>
</evidence>
<keyword evidence="3" id="KW-1133">Transmembrane helix</keyword>
<protein>
    <submittedName>
        <fullName evidence="4">HEAT repeat domain-containing protein</fullName>
    </submittedName>
</protein>
<organism evidence="4">
    <name type="scientific">Singulisphaera sp. Ch08</name>
    <dbReference type="NCBI Taxonomy" id="3120278"/>
    <lineage>
        <taxon>Bacteria</taxon>
        <taxon>Pseudomonadati</taxon>
        <taxon>Planctomycetota</taxon>
        <taxon>Planctomycetia</taxon>
        <taxon>Isosphaerales</taxon>
        <taxon>Isosphaeraceae</taxon>
        <taxon>Singulisphaera</taxon>
    </lineage>
</organism>
<dbReference type="PANTHER" id="PTHR12697:SF5">
    <property type="entry name" value="DEOXYHYPUSINE HYDROXYLASE"/>
    <property type="match status" value="1"/>
</dbReference>
<dbReference type="InterPro" id="IPR004155">
    <property type="entry name" value="PBS_lyase_HEAT"/>
</dbReference>
<accession>A0AAU7CQZ6</accession>
<dbReference type="Pfam" id="PF13646">
    <property type="entry name" value="HEAT_2"/>
    <property type="match status" value="1"/>
</dbReference>
<dbReference type="PROSITE" id="PS50077">
    <property type="entry name" value="HEAT_REPEAT"/>
    <property type="match status" value="1"/>
</dbReference>
<comment type="function">
    <text evidence="2">Catalyzes the hydroxylation of the N(6)-(4-aminobutyl)-L-lysine intermediate produced by deoxyhypusine synthase/DHPS on a critical lysine of the eukaryotic translation initiation factor 5A/eIF-5A. This is the second step of the post-translational modification of that lysine into an unusual amino acid residue named hypusine. Hypusination is unique to mature eIF-5A factor and is essential for its function.</text>
</comment>
<gene>
    <name evidence="4" type="ORF">V5E97_18000</name>
</gene>
<evidence type="ECO:0000256" key="3">
    <source>
        <dbReference type="SAM" id="Phobius"/>
    </source>
</evidence>
<name>A0AAU7CQZ6_9BACT</name>
<keyword evidence="3" id="KW-0472">Membrane</keyword>
<keyword evidence="1" id="KW-0677">Repeat</keyword>
<dbReference type="SUPFAM" id="SSF48371">
    <property type="entry name" value="ARM repeat"/>
    <property type="match status" value="1"/>
</dbReference>
<keyword evidence="3" id="KW-0812">Transmembrane</keyword>
<sequence length="442" mass="46952">MRLPRVRFTVRRMMLVVAVVGLILAAWLYHLENRTVQQSLTGLHISALQAADATSRRIAVENLASVNANDLGRVVSRLLASLDDEDWKVRQAAARSLGSAIRGSVVARMGAVSEELDRGTRGLVRALGDQRTEVRLEAVVALGVLHDTVSIPSAASGGLRTNVTIGTKDGRALAPLLQLLNDPDPAVRIAAVRTFARIAPATGEDAAPVISVMKNDVAPEVRAAAASSLALGWPNPNLTYPLLLHQLGVASSREERSAIGWALGSLPAPPVATIPSLVDAMDPDDFVLRRTIPRALAKLGPLARPALPALAKAAERELADPRNSALEAADAIVTIDSDSSEAQALLEPIAALLRDSSENFIQQQATVVLSKYGASAAAALPSLRMTLSRASPETRQRVIYVLGRIGPAARPALEELNTMDRDNPDAASRQAIQEAVKRIRAD</sequence>
<dbReference type="InterPro" id="IPR021133">
    <property type="entry name" value="HEAT_type_2"/>
</dbReference>
<dbReference type="InterPro" id="IPR000357">
    <property type="entry name" value="HEAT"/>
</dbReference>
<dbReference type="SMART" id="SM00567">
    <property type="entry name" value="EZ_HEAT"/>
    <property type="match status" value="6"/>
</dbReference>
<dbReference type="Gene3D" id="1.25.10.10">
    <property type="entry name" value="Leucine-rich Repeat Variant"/>
    <property type="match status" value="2"/>
</dbReference>
<dbReference type="RefSeq" id="WP_406700686.1">
    <property type="nucleotide sequence ID" value="NZ_CP155447.1"/>
</dbReference>
<reference evidence="4" key="1">
    <citation type="submission" date="2024-05" db="EMBL/GenBank/DDBJ databases">
        <title>Planctomycetes of the genus Singulisphaera possess chitinolytic capabilities.</title>
        <authorList>
            <person name="Ivanova A."/>
        </authorList>
    </citation>
    <scope>NUCLEOTIDE SEQUENCE</scope>
    <source>
        <strain evidence="4">Ch08T</strain>
    </source>
</reference>
<dbReference type="GO" id="GO:0016491">
    <property type="term" value="F:oxidoreductase activity"/>
    <property type="evidence" value="ECO:0007669"/>
    <property type="project" value="TreeGrafter"/>
</dbReference>
<feature type="transmembrane region" description="Helical" evidence="3">
    <location>
        <begin position="12"/>
        <end position="30"/>
    </location>
</feature>
<dbReference type="AlphaFoldDB" id="A0AAU7CQZ6"/>
<evidence type="ECO:0000313" key="4">
    <source>
        <dbReference type="EMBL" id="XBH07849.1"/>
    </source>
</evidence>
<dbReference type="EMBL" id="CP155447">
    <property type="protein sequence ID" value="XBH07849.1"/>
    <property type="molecule type" value="Genomic_DNA"/>
</dbReference>
<dbReference type="InterPro" id="IPR016024">
    <property type="entry name" value="ARM-type_fold"/>
</dbReference>
<dbReference type="Pfam" id="PF02985">
    <property type="entry name" value="HEAT"/>
    <property type="match status" value="1"/>
</dbReference>
<dbReference type="PANTHER" id="PTHR12697">
    <property type="entry name" value="PBS LYASE HEAT-LIKE PROTEIN"/>
    <property type="match status" value="1"/>
</dbReference>
<proteinExistence type="predicted"/>